<dbReference type="RefSeq" id="XP_020044209.1">
    <property type="nucleotide sequence ID" value="XM_020189425.1"/>
</dbReference>
<keyword evidence="2" id="KW-1185">Reference proteome</keyword>
<dbReference type="EMBL" id="KV454499">
    <property type="protein sequence ID" value="ODV57902.1"/>
    <property type="molecule type" value="Genomic_DNA"/>
</dbReference>
<dbReference type="InParanoid" id="A0A1D2V8C9"/>
<accession>A0A1D2V8C9</accession>
<evidence type="ECO:0000313" key="1">
    <source>
        <dbReference type="EMBL" id="ODV57902.1"/>
    </source>
</evidence>
<evidence type="ECO:0000313" key="2">
    <source>
        <dbReference type="Proteomes" id="UP000095038"/>
    </source>
</evidence>
<sequence>MEGISFQLPSCSKTMKLNFLNRGCFVAVPTIISKQFRNPLRCHFKFVEISGWKSSMIHSPLRLEQKTERHRKPRNKFIIARTLLNGLLVGSTNDISKIASSIWTDSVLISVLSYFHYLAFLESLIFEEWSFNFDNGYVDKKEEQSRWSTYDSSNDCQQHYLNLCARSSRLIKTGAKQKKRNKINKPIITKFSLKAKQNSRRTKIKY</sequence>
<proteinExistence type="predicted"/>
<name>A0A1D2V8C9_9ASCO</name>
<dbReference type="GeneID" id="30963061"/>
<dbReference type="OrthoDB" id="3981283at2759"/>
<organism evidence="1 2">
    <name type="scientific">Ascoidea rubescens DSM 1968</name>
    <dbReference type="NCBI Taxonomy" id="1344418"/>
    <lineage>
        <taxon>Eukaryota</taxon>
        <taxon>Fungi</taxon>
        <taxon>Dikarya</taxon>
        <taxon>Ascomycota</taxon>
        <taxon>Saccharomycotina</taxon>
        <taxon>Saccharomycetes</taxon>
        <taxon>Ascoideaceae</taxon>
        <taxon>Ascoidea</taxon>
    </lineage>
</organism>
<gene>
    <name evidence="1" type="ORF">ASCRUDRAFT_165239</name>
</gene>
<dbReference type="Proteomes" id="UP000095038">
    <property type="component" value="Unassembled WGS sequence"/>
</dbReference>
<protein>
    <submittedName>
        <fullName evidence="1">Uncharacterized protein</fullName>
    </submittedName>
</protein>
<reference evidence="2" key="1">
    <citation type="submission" date="2016-05" db="EMBL/GenBank/DDBJ databases">
        <title>Comparative genomics of biotechnologically important yeasts.</title>
        <authorList>
            <consortium name="DOE Joint Genome Institute"/>
            <person name="Riley R."/>
            <person name="Haridas S."/>
            <person name="Wolfe K.H."/>
            <person name="Lopes M.R."/>
            <person name="Hittinger C.T."/>
            <person name="Goker M."/>
            <person name="Salamov A."/>
            <person name="Wisecaver J."/>
            <person name="Long T.M."/>
            <person name="Aerts A.L."/>
            <person name="Barry K."/>
            <person name="Choi C."/>
            <person name="Clum A."/>
            <person name="Coughlan A.Y."/>
            <person name="Deshpande S."/>
            <person name="Douglass A.P."/>
            <person name="Hanson S.J."/>
            <person name="Klenk H.-P."/>
            <person name="Labutti K."/>
            <person name="Lapidus A."/>
            <person name="Lindquist E."/>
            <person name="Lipzen A."/>
            <person name="Meier-Kolthoff J.P."/>
            <person name="Ohm R.A."/>
            <person name="Otillar R.P."/>
            <person name="Pangilinan J."/>
            <person name="Peng Y."/>
            <person name="Rokas A."/>
            <person name="Rosa C.A."/>
            <person name="Scheuner C."/>
            <person name="Sibirny A.A."/>
            <person name="Slot J.C."/>
            <person name="Stielow J.B."/>
            <person name="Sun H."/>
            <person name="Kurtzman C.P."/>
            <person name="Blackwell M."/>
            <person name="Grigoriev I.V."/>
            <person name="Jeffries T.W."/>
        </authorList>
    </citation>
    <scope>NUCLEOTIDE SEQUENCE [LARGE SCALE GENOMIC DNA]</scope>
    <source>
        <strain evidence="2">DSM 1968</strain>
    </source>
</reference>
<dbReference type="AlphaFoldDB" id="A0A1D2V8C9"/>